<dbReference type="PANTHER" id="PTHR36437:SF2">
    <property type="entry name" value="GLYOXALASE_BLEOMYCIN RESISTANCE PROTEIN_DIOXYGENASE"/>
    <property type="match status" value="1"/>
</dbReference>
<dbReference type="Gene3D" id="3.10.180.10">
    <property type="entry name" value="2,3-Dihydroxybiphenyl 1,2-Dioxygenase, domain 1"/>
    <property type="match status" value="1"/>
</dbReference>
<dbReference type="STRING" id="1855823.MCCS_18580"/>
<organism evidence="2 3">
    <name type="scientific">Macrococcoides canis</name>
    <dbReference type="NCBI Taxonomy" id="1855823"/>
    <lineage>
        <taxon>Bacteria</taxon>
        <taxon>Bacillati</taxon>
        <taxon>Bacillota</taxon>
        <taxon>Bacilli</taxon>
        <taxon>Bacillales</taxon>
        <taxon>Staphylococcaceae</taxon>
        <taxon>Macrococcoides</taxon>
    </lineage>
</organism>
<proteinExistence type="predicted"/>
<dbReference type="GeneID" id="35295953"/>
<dbReference type="SUPFAM" id="SSF54593">
    <property type="entry name" value="Glyoxalase/Bleomycin resistance protein/Dihydroxybiphenyl dioxygenase"/>
    <property type="match status" value="1"/>
</dbReference>
<accession>A0A1W7ACY9</accession>
<keyword evidence="2" id="KW-0223">Dioxygenase</keyword>
<dbReference type="InterPro" id="IPR037523">
    <property type="entry name" value="VOC_core"/>
</dbReference>
<dbReference type="Proteomes" id="UP000194154">
    <property type="component" value="Chromosome"/>
</dbReference>
<dbReference type="EMBL" id="CP021059">
    <property type="protein sequence ID" value="ARQ07487.1"/>
    <property type="molecule type" value="Genomic_DNA"/>
</dbReference>
<feature type="domain" description="VOC" evidence="1">
    <location>
        <begin position="4"/>
        <end position="125"/>
    </location>
</feature>
<evidence type="ECO:0000259" key="1">
    <source>
        <dbReference type="PROSITE" id="PS51819"/>
    </source>
</evidence>
<dbReference type="RefSeq" id="WP_086043041.1">
    <property type="nucleotide sequence ID" value="NZ_CBCRZA010000004.1"/>
</dbReference>
<dbReference type="PROSITE" id="PS51819">
    <property type="entry name" value="VOC"/>
    <property type="match status" value="1"/>
</dbReference>
<dbReference type="AlphaFoldDB" id="A0A1W7ACY9"/>
<dbReference type="OrthoDB" id="9803079at2"/>
<dbReference type="Pfam" id="PF00903">
    <property type="entry name" value="Glyoxalase"/>
    <property type="match status" value="1"/>
</dbReference>
<gene>
    <name evidence="2" type="ORF">MCCS_18580</name>
</gene>
<reference evidence="2 3" key="1">
    <citation type="journal article" date="2017" name="Int. J. Syst. Evol. Microbiol.">
        <title>Macrococcus canis sp. nov., a skin bacterium associated with infections in dogs.</title>
        <authorList>
            <person name="Gobeli Brawand S."/>
            <person name="Cotting K."/>
            <person name="Gomez-Sanz E."/>
            <person name="Collaud A."/>
            <person name="Thomann A."/>
            <person name="Brodard I."/>
            <person name="Rodriguez-Campos S."/>
            <person name="Strauss C."/>
            <person name="Perreten V."/>
        </authorList>
    </citation>
    <scope>NUCLEOTIDE SEQUENCE [LARGE SCALE GENOMIC DNA]</scope>
    <source>
        <strain evidence="2 3">KM45013</strain>
    </source>
</reference>
<dbReference type="KEGG" id="mcak:MCCS_18580"/>
<dbReference type="PANTHER" id="PTHR36437">
    <property type="entry name" value="GLYOXALASE/BLEOMYCIN RESISTANCE PROTEIN/DIOXYGENASE"/>
    <property type="match status" value="1"/>
</dbReference>
<evidence type="ECO:0000313" key="3">
    <source>
        <dbReference type="Proteomes" id="UP000194154"/>
    </source>
</evidence>
<dbReference type="GO" id="GO:0051213">
    <property type="term" value="F:dioxygenase activity"/>
    <property type="evidence" value="ECO:0007669"/>
    <property type="project" value="UniProtKB-KW"/>
</dbReference>
<keyword evidence="3" id="KW-1185">Reference proteome</keyword>
<protein>
    <submittedName>
        <fullName evidence="2">Glyoxalase/Bleomycin resistance protein/Dioxygenase superfamily protein</fullName>
    </submittedName>
</protein>
<name>A0A1W7ACY9_9STAP</name>
<evidence type="ECO:0000313" key="2">
    <source>
        <dbReference type="EMBL" id="ARQ07487.1"/>
    </source>
</evidence>
<dbReference type="InterPro" id="IPR004360">
    <property type="entry name" value="Glyas_Fos-R_dOase_dom"/>
</dbReference>
<keyword evidence="2" id="KW-0560">Oxidoreductase</keyword>
<sequence>MITKLNQVMLYVKDQQQSIKFFKDALQFHVIKEEVLPEDYRSYEVAPKESNETSIVIFDQEFIKKYSPMVSLETPSLMFKTDDALKLREDMVAKGITVGDVMELPHGTVFNFSDYEGNYFAVIEEK</sequence>
<dbReference type="InterPro" id="IPR029068">
    <property type="entry name" value="Glyas_Bleomycin-R_OHBP_Dase"/>
</dbReference>